<dbReference type="Proteomes" id="UP000228930">
    <property type="component" value="Unassembled WGS sequence"/>
</dbReference>
<proteinExistence type="predicted"/>
<evidence type="ECO:0000313" key="3">
    <source>
        <dbReference type="Proteomes" id="UP000228930"/>
    </source>
</evidence>
<protein>
    <submittedName>
        <fullName evidence="2">Uncharacterized protein</fullName>
    </submittedName>
</protein>
<gene>
    <name evidence="2" type="ORF">TSA1_04395</name>
</gene>
<dbReference type="EMBL" id="LFJC01000003">
    <property type="protein sequence ID" value="PIT00090.1"/>
    <property type="molecule type" value="Genomic_DNA"/>
</dbReference>
<name>A0A2M6U660_9BRAD</name>
<dbReference type="AlphaFoldDB" id="A0A2M6U660"/>
<keyword evidence="3" id="KW-1185">Reference proteome</keyword>
<sequence length="69" mass="7672">MRSSNKPPATQTDDDEKRFDEQLGIIANQPQKPKPKDKPDEWPGLLLGLCVRACVTHARQAQCSQSALL</sequence>
<reference evidence="2 3" key="1">
    <citation type="submission" date="2015-06" db="EMBL/GenBank/DDBJ databases">
        <title>Comparative genome analysis of nirS-carrying Bradyrhizobium sp. strains.</title>
        <authorList>
            <person name="Ishii S."/>
            <person name="Jang J."/>
            <person name="Nishizawa T."/>
            <person name="Senoo K."/>
        </authorList>
    </citation>
    <scope>NUCLEOTIDE SEQUENCE [LARGE SCALE GENOMIC DNA]</scope>
    <source>
        <strain evidence="2 3">TSA1</strain>
    </source>
</reference>
<feature type="region of interest" description="Disordered" evidence="1">
    <location>
        <begin position="1"/>
        <end position="42"/>
    </location>
</feature>
<evidence type="ECO:0000256" key="1">
    <source>
        <dbReference type="SAM" id="MobiDB-lite"/>
    </source>
</evidence>
<feature type="compositionally biased region" description="Polar residues" evidence="1">
    <location>
        <begin position="1"/>
        <end position="11"/>
    </location>
</feature>
<comment type="caution">
    <text evidence="2">The sequence shown here is derived from an EMBL/GenBank/DDBJ whole genome shotgun (WGS) entry which is preliminary data.</text>
</comment>
<evidence type="ECO:0000313" key="2">
    <source>
        <dbReference type="EMBL" id="PIT00090.1"/>
    </source>
</evidence>
<accession>A0A2M6U660</accession>
<organism evidence="2 3">
    <name type="scientific">Bradyrhizobium nitroreducens</name>
    <dbReference type="NCBI Taxonomy" id="709803"/>
    <lineage>
        <taxon>Bacteria</taxon>
        <taxon>Pseudomonadati</taxon>
        <taxon>Pseudomonadota</taxon>
        <taxon>Alphaproteobacteria</taxon>
        <taxon>Hyphomicrobiales</taxon>
        <taxon>Nitrobacteraceae</taxon>
        <taxon>Bradyrhizobium</taxon>
    </lineage>
</organism>